<accession>A0A1M6B0E5</accession>
<feature type="transmembrane region" description="Helical" evidence="1">
    <location>
        <begin position="96"/>
        <end position="118"/>
    </location>
</feature>
<organism evidence="2 3">
    <name type="scientific">Wenxinia saemankumensis</name>
    <dbReference type="NCBI Taxonomy" id="1447782"/>
    <lineage>
        <taxon>Bacteria</taxon>
        <taxon>Pseudomonadati</taxon>
        <taxon>Pseudomonadota</taxon>
        <taxon>Alphaproteobacteria</taxon>
        <taxon>Rhodobacterales</taxon>
        <taxon>Roseobacteraceae</taxon>
        <taxon>Wenxinia</taxon>
    </lineage>
</organism>
<sequence>MDDRRPMPRPASSAATATAWTIAGALLVAGAVRGDALLAVAAGGAMVLAGLPRFYTALSGIVLPRALAPGILIFCLAAFGLGEVGGFYTRFAWWDIALHLVASSVLALAGWAMVLLLTEGGRPRTGLWIGSILAVSFAALVGGAWELMEFSIDALFGTNAQRSGLPDTMGDVAVNIVGATYGAIAAQAALKRGARPPLSGLLVEFCAANPVIYGQWTDRHMGGLETAPDTGAARADRA</sequence>
<keyword evidence="1" id="KW-0472">Membrane</keyword>
<dbReference type="InterPro" id="IPR014509">
    <property type="entry name" value="YjdF-like"/>
</dbReference>
<dbReference type="RefSeq" id="WP_073326412.1">
    <property type="nucleotide sequence ID" value="NZ_FQYO01000001.1"/>
</dbReference>
<gene>
    <name evidence="2" type="ORF">SAMN05444417_0718</name>
</gene>
<protein>
    <recommendedName>
        <fullName evidence="4">DUF2238 domain-containing protein</fullName>
    </recommendedName>
</protein>
<dbReference type="Proteomes" id="UP000184292">
    <property type="component" value="Unassembled WGS sequence"/>
</dbReference>
<evidence type="ECO:0000313" key="2">
    <source>
        <dbReference type="EMBL" id="SHI42219.1"/>
    </source>
</evidence>
<evidence type="ECO:0000313" key="3">
    <source>
        <dbReference type="Proteomes" id="UP000184292"/>
    </source>
</evidence>
<reference evidence="2 3" key="1">
    <citation type="submission" date="2016-11" db="EMBL/GenBank/DDBJ databases">
        <authorList>
            <person name="Jaros S."/>
            <person name="Januszkiewicz K."/>
            <person name="Wedrychowicz H."/>
        </authorList>
    </citation>
    <scope>NUCLEOTIDE SEQUENCE [LARGE SCALE GENOMIC DNA]</scope>
    <source>
        <strain evidence="2 3">DSM 100565</strain>
    </source>
</reference>
<dbReference type="STRING" id="1447782.SAMN05444417_0718"/>
<dbReference type="OrthoDB" id="4966203at2"/>
<name>A0A1M6B0E5_9RHOB</name>
<evidence type="ECO:0008006" key="4">
    <source>
        <dbReference type="Google" id="ProtNLM"/>
    </source>
</evidence>
<feature type="transmembrane region" description="Helical" evidence="1">
    <location>
        <begin position="12"/>
        <end position="30"/>
    </location>
</feature>
<dbReference type="AlphaFoldDB" id="A0A1M6B0E5"/>
<evidence type="ECO:0000256" key="1">
    <source>
        <dbReference type="SAM" id="Phobius"/>
    </source>
</evidence>
<keyword evidence="3" id="KW-1185">Reference proteome</keyword>
<feature type="transmembrane region" description="Helical" evidence="1">
    <location>
        <begin position="36"/>
        <end position="55"/>
    </location>
</feature>
<dbReference type="Pfam" id="PF09997">
    <property type="entry name" value="DUF2238"/>
    <property type="match status" value="1"/>
</dbReference>
<feature type="transmembrane region" description="Helical" evidence="1">
    <location>
        <begin position="67"/>
        <end position="90"/>
    </location>
</feature>
<feature type="transmembrane region" description="Helical" evidence="1">
    <location>
        <begin position="125"/>
        <end position="145"/>
    </location>
</feature>
<proteinExistence type="predicted"/>
<keyword evidence="1" id="KW-1133">Transmembrane helix</keyword>
<keyword evidence="1" id="KW-0812">Transmembrane</keyword>
<dbReference type="EMBL" id="FQYO01000001">
    <property type="protein sequence ID" value="SHI42219.1"/>
    <property type="molecule type" value="Genomic_DNA"/>
</dbReference>